<keyword evidence="3" id="KW-1185">Reference proteome</keyword>
<accession>L0NEI5</accession>
<reference evidence="2 3" key="1">
    <citation type="journal article" date="2013" name="Genome Biol. Evol.">
        <title>Life in an arsenic-containing gold mine: genome and physiology of the autotrophic arsenite-oxidizing bacterium rhizobium sp. NT-26.</title>
        <authorList>
            <person name="Andres J."/>
            <person name="Arsene-Ploetze F."/>
            <person name="Barbe V."/>
            <person name="Brochier-Armanet C."/>
            <person name="Cleiss-Arnold J."/>
            <person name="Coppee J.Y."/>
            <person name="Dillies M.A."/>
            <person name="Geist"/>
            <person name="L"/>
            <person name="Joublin A."/>
            <person name="Koechler S."/>
            <person name="Lassalle F."/>
            <person name="Marchal M."/>
            <person name="Medigue C."/>
            <person name="Muller D."/>
            <person name="Nesme X."/>
            <person name="Plewniak F."/>
            <person name="Proux C."/>
            <person name="Ramirez-Bahena M.H."/>
            <person name="Schenowitz C."/>
            <person name="Sismeiro O."/>
            <person name="Vallenet D."/>
            <person name="Santini J.M."/>
            <person name="Bertin P.N."/>
        </authorList>
    </citation>
    <scope>NUCLEOTIDE SEQUENCE [LARGE SCALE GENOMIC DNA]</scope>
    <source>
        <strain evidence="2 3">NT-26</strain>
    </source>
</reference>
<protein>
    <submittedName>
        <fullName evidence="2">Uncharacterized protein</fullName>
    </submittedName>
</protein>
<dbReference type="EMBL" id="FO082820">
    <property type="protein sequence ID" value="CCF19289.1"/>
    <property type="molecule type" value="Genomic_DNA"/>
</dbReference>
<evidence type="ECO:0000256" key="1">
    <source>
        <dbReference type="SAM" id="MobiDB-lite"/>
    </source>
</evidence>
<evidence type="ECO:0000313" key="3">
    <source>
        <dbReference type="Proteomes" id="UP000010792"/>
    </source>
</evidence>
<sequence>MPGFFVSGYLAITCAIVTISQHLFARVSQWIMGGEFVHFPPQTGSSDKRESGRPRGRGA</sequence>
<dbReference type="STRING" id="1125847.NT26_1565"/>
<dbReference type="AlphaFoldDB" id="L0NEI5"/>
<gene>
    <name evidence="2" type="ORF">NT26_1565</name>
</gene>
<dbReference type="Proteomes" id="UP000010792">
    <property type="component" value="Chromosome"/>
</dbReference>
<proteinExistence type="predicted"/>
<evidence type="ECO:0000313" key="2">
    <source>
        <dbReference type="EMBL" id="CCF19289.1"/>
    </source>
</evidence>
<name>L0NEI5_9HYPH</name>
<dbReference type="KEGG" id="rht:NT26_1565"/>
<organism evidence="2 3">
    <name type="scientific">Pseudorhizobium banfieldiae</name>
    <dbReference type="NCBI Taxonomy" id="1125847"/>
    <lineage>
        <taxon>Bacteria</taxon>
        <taxon>Pseudomonadati</taxon>
        <taxon>Pseudomonadota</taxon>
        <taxon>Alphaproteobacteria</taxon>
        <taxon>Hyphomicrobiales</taxon>
        <taxon>Rhizobiaceae</taxon>
        <taxon>Rhizobium/Agrobacterium group</taxon>
        <taxon>Pseudorhizobium</taxon>
    </lineage>
</organism>
<feature type="region of interest" description="Disordered" evidence="1">
    <location>
        <begin position="39"/>
        <end position="59"/>
    </location>
</feature>